<evidence type="ECO:0000256" key="4">
    <source>
        <dbReference type="ARBA" id="ARBA00022917"/>
    </source>
</evidence>
<organism evidence="10 11">
    <name type="scientific">Sulfobacillus harzensis</name>
    <dbReference type="NCBI Taxonomy" id="2729629"/>
    <lineage>
        <taxon>Bacteria</taxon>
        <taxon>Bacillati</taxon>
        <taxon>Bacillota</taxon>
        <taxon>Clostridia</taxon>
        <taxon>Eubacteriales</taxon>
        <taxon>Clostridiales Family XVII. Incertae Sedis</taxon>
        <taxon>Sulfobacillus</taxon>
    </lineage>
</organism>
<comment type="subcellular location">
    <subcellularLocation>
        <location evidence="6 8">Cytoplasm</location>
    </subcellularLocation>
</comment>
<dbReference type="GO" id="GO:0003746">
    <property type="term" value="F:translation elongation factor activity"/>
    <property type="evidence" value="ECO:0007669"/>
    <property type="project" value="UniProtKB-UniRule"/>
</dbReference>
<dbReference type="PROSITE" id="PS01127">
    <property type="entry name" value="EF_TS_2"/>
    <property type="match status" value="1"/>
</dbReference>
<dbReference type="Gene3D" id="3.30.479.20">
    <property type="entry name" value="Elongation factor Ts, dimerisation domain"/>
    <property type="match status" value="1"/>
</dbReference>
<dbReference type="Gene3D" id="1.10.8.10">
    <property type="entry name" value="DNA helicase RuvA subunit, C-terminal domain"/>
    <property type="match status" value="1"/>
</dbReference>
<feature type="region of interest" description="Involved in Mg(2+) ion dislocation from EF-Tu" evidence="6">
    <location>
        <begin position="81"/>
        <end position="84"/>
    </location>
</feature>
<sequence length="205" mass="22950">MAISAQDVKALRERTGAGMMECKKALQEADGNLDRAVDILRERGLAAAAKKAGRSTTEGLIESYIHSGGRIGVLLEINCETDFVANTDDFRALAHDVAMHIAAARPVYVRREDVPESALEHERQVLRVQAQNEGKPPAIVEKMVEGRIDKYFKEVCLLEQPYVKNPDQTIDQLIKEHIARLGEQIQVRRFARFERGEELSPAESE</sequence>
<evidence type="ECO:0000259" key="9">
    <source>
        <dbReference type="Pfam" id="PF00889"/>
    </source>
</evidence>
<feature type="domain" description="Translation elongation factor EFTs/EF1B dimerisation" evidence="9">
    <location>
        <begin position="57"/>
        <end position="197"/>
    </location>
</feature>
<reference evidence="10 11" key="1">
    <citation type="submission" date="2020-04" db="EMBL/GenBank/DDBJ databases">
        <authorList>
            <person name="Zhang R."/>
            <person name="Schippers A."/>
        </authorList>
    </citation>
    <scope>NUCLEOTIDE SEQUENCE [LARGE SCALE GENOMIC DNA]</scope>
    <source>
        <strain evidence="10 11">DSM 109850</strain>
    </source>
</reference>
<dbReference type="AlphaFoldDB" id="A0A7Y0L1Z7"/>
<evidence type="ECO:0000256" key="3">
    <source>
        <dbReference type="ARBA" id="ARBA00022768"/>
    </source>
</evidence>
<dbReference type="RefSeq" id="WP_169097566.1">
    <property type="nucleotide sequence ID" value="NZ_JABBVZ010000013.1"/>
</dbReference>
<evidence type="ECO:0000256" key="6">
    <source>
        <dbReference type="HAMAP-Rule" id="MF_00050"/>
    </source>
</evidence>
<keyword evidence="4 6" id="KW-0648">Protein biosynthesis</keyword>
<dbReference type="Pfam" id="PF00889">
    <property type="entry name" value="EF_TS"/>
    <property type="match status" value="1"/>
</dbReference>
<dbReference type="InterPro" id="IPR036402">
    <property type="entry name" value="EF-Ts_dimer_sf"/>
</dbReference>
<keyword evidence="3 6" id="KW-0251">Elongation factor</keyword>
<comment type="caution">
    <text evidence="10">The sequence shown here is derived from an EMBL/GenBank/DDBJ whole genome shotgun (WGS) entry which is preliminary data.</text>
</comment>
<keyword evidence="6" id="KW-0963">Cytoplasm</keyword>
<proteinExistence type="inferred from homology"/>
<dbReference type="FunFam" id="1.10.8.10:FF:000001">
    <property type="entry name" value="Elongation factor Ts"/>
    <property type="match status" value="1"/>
</dbReference>
<dbReference type="InterPro" id="IPR018101">
    <property type="entry name" value="Transl_elong_Ts_CS"/>
</dbReference>
<evidence type="ECO:0000313" key="10">
    <source>
        <dbReference type="EMBL" id="NMP21816.1"/>
    </source>
</evidence>
<keyword evidence="11" id="KW-1185">Reference proteome</keyword>
<dbReference type="InterPro" id="IPR001816">
    <property type="entry name" value="Transl_elong_EFTs/EF1B"/>
</dbReference>
<evidence type="ECO:0000256" key="8">
    <source>
        <dbReference type="RuleBase" id="RU000643"/>
    </source>
</evidence>
<accession>A0A7Y0L1Z7</accession>
<dbReference type="SUPFAM" id="SSF46934">
    <property type="entry name" value="UBA-like"/>
    <property type="match status" value="1"/>
</dbReference>
<dbReference type="FunFam" id="1.10.286.20:FF:000001">
    <property type="entry name" value="Elongation factor Ts"/>
    <property type="match status" value="1"/>
</dbReference>
<protein>
    <recommendedName>
        <fullName evidence="2 6">Elongation factor Ts</fullName>
        <shortName evidence="6">EF-Ts</shortName>
    </recommendedName>
</protein>
<evidence type="ECO:0000313" key="11">
    <source>
        <dbReference type="Proteomes" id="UP000533476"/>
    </source>
</evidence>
<evidence type="ECO:0000256" key="2">
    <source>
        <dbReference type="ARBA" id="ARBA00016956"/>
    </source>
</evidence>
<dbReference type="InterPro" id="IPR009060">
    <property type="entry name" value="UBA-like_sf"/>
</dbReference>
<dbReference type="Proteomes" id="UP000533476">
    <property type="component" value="Unassembled WGS sequence"/>
</dbReference>
<name>A0A7Y0L1Z7_9FIRM</name>
<comment type="function">
    <text evidence="5 6 7">Associates with the EF-Tu.GDP complex and induces the exchange of GDP to GTP. It remains bound to the aminoacyl-tRNA.EF-Tu.GTP complex up to the GTP hydrolysis stage on the ribosome.</text>
</comment>
<dbReference type="NCBIfam" id="TIGR00116">
    <property type="entry name" value="tsf"/>
    <property type="match status" value="2"/>
</dbReference>
<dbReference type="Gene3D" id="1.10.286.20">
    <property type="match status" value="1"/>
</dbReference>
<evidence type="ECO:0000256" key="7">
    <source>
        <dbReference type="RuleBase" id="RU000642"/>
    </source>
</evidence>
<evidence type="ECO:0000256" key="1">
    <source>
        <dbReference type="ARBA" id="ARBA00005532"/>
    </source>
</evidence>
<dbReference type="GO" id="GO:0005737">
    <property type="term" value="C:cytoplasm"/>
    <property type="evidence" value="ECO:0007669"/>
    <property type="project" value="UniProtKB-SubCell"/>
</dbReference>
<dbReference type="HAMAP" id="MF_00050">
    <property type="entry name" value="EF_Ts"/>
    <property type="match status" value="1"/>
</dbReference>
<dbReference type="InterPro" id="IPR014039">
    <property type="entry name" value="Transl_elong_EFTs/EF1B_dimer"/>
</dbReference>
<dbReference type="EMBL" id="JABBVZ010000013">
    <property type="protein sequence ID" value="NMP21816.1"/>
    <property type="molecule type" value="Genomic_DNA"/>
</dbReference>
<comment type="similarity">
    <text evidence="1 6 7">Belongs to the EF-Ts family.</text>
</comment>
<evidence type="ECO:0000256" key="5">
    <source>
        <dbReference type="ARBA" id="ARBA00025453"/>
    </source>
</evidence>
<dbReference type="PANTHER" id="PTHR11741">
    <property type="entry name" value="ELONGATION FACTOR TS"/>
    <property type="match status" value="1"/>
</dbReference>
<dbReference type="PROSITE" id="PS01126">
    <property type="entry name" value="EF_TS_1"/>
    <property type="match status" value="1"/>
</dbReference>
<dbReference type="PANTHER" id="PTHR11741:SF0">
    <property type="entry name" value="ELONGATION FACTOR TS, MITOCHONDRIAL"/>
    <property type="match status" value="1"/>
</dbReference>
<dbReference type="CDD" id="cd14275">
    <property type="entry name" value="UBA_EF-Ts"/>
    <property type="match status" value="1"/>
</dbReference>
<dbReference type="SUPFAM" id="SSF54713">
    <property type="entry name" value="Elongation factor Ts (EF-Ts), dimerisation domain"/>
    <property type="match status" value="1"/>
</dbReference>
<gene>
    <name evidence="6 10" type="primary">tsf</name>
    <name evidence="10" type="ORF">HIJ39_05550</name>
</gene>